<evidence type="ECO:0000313" key="1">
    <source>
        <dbReference type="EMBL" id="OTG34186.1"/>
    </source>
</evidence>
<keyword evidence="2" id="KW-1185">Reference proteome</keyword>
<dbReference type="AlphaFoldDB" id="A0A251VGE4"/>
<dbReference type="InParanoid" id="A0A251VGE4"/>
<sequence length="53" mass="6701">MGMVYQLIWRQRRIYQFQESWQAFGNQYLEATLFPSYLWLVKQIYRFYLHSVC</sequence>
<dbReference type="Proteomes" id="UP000215914">
    <property type="component" value="Chromosome 2"/>
</dbReference>
<name>A0A251VGE4_HELAN</name>
<gene>
    <name evidence="1" type="ORF">HannXRQ_Chr02g0042991</name>
</gene>
<organism evidence="1 2">
    <name type="scientific">Helianthus annuus</name>
    <name type="common">Common sunflower</name>
    <dbReference type="NCBI Taxonomy" id="4232"/>
    <lineage>
        <taxon>Eukaryota</taxon>
        <taxon>Viridiplantae</taxon>
        <taxon>Streptophyta</taxon>
        <taxon>Embryophyta</taxon>
        <taxon>Tracheophyta</taxon>
        <taxon>Spermatophyta</taxon>
        <taxon>Magnoliopsida</taxon>
        <taxon>eudicotyledons</taxon>
        <taxon>Gunneridae</taxon>
        <taxon>Pentapetalae</taxon>
        <taxon>asterids</taxon>
        <taxon>campanulids</taxon>
        <taxon>Asterales</taxon>
        <taxon>Asteraceae</taxon>
        <taxon>Asteroideae</taxon>
        <taxon>Heliantheae alliance</taxon>
        <taxon>Heliantheae</taxon>
        <taxon>Helianthus</taxon>
    </lineage>
</organism>
<evidence type="ECO:0000313" key="2">
    <source>
        <dbReference type="Proteomes" id="UP000215914"/>
    </source>
</evidence>
<proteinExistence type="predicted"/>
<dbReference type="EMBL" id="CM007891">
    <property type="protein sequence ID" value="OTG34186.1"/>
    <property type="molecule type" value="Genomic_DNA"/>
</dbReference>
<accession>A0A251VGE4</accession>
<reference evidence="2" key="1">
    <citation type="journal article" date="2017" name="Nature">
        <title>The sunflower genome provides insights into oil metabolism, flowering and Asterid evolution.</title>
        <authorList>
            <person name="Badouin H."/>
            <person name="Gouzy J."/>
            <person name="Grassa C.J."/>
            <person name="Murat F."/>
            <person name="Staton S.E."/>
            <person name="Cottret L."/>
            <person name="Lelandais-Briere C."/>
            <person name="Owens G.L."/>
            <person name="Carrere S."/>
            <person name="Mayjonade B."/>
            <person name="Legrand L."/>
            <person name="Gill N."/>
            <person name="Kane N.C."/>
            <person name="Bowers J.E."/>
            <person name="Hubner S."/>
            <person name="Bellec A."/>
            <person name="Berard A."/>
            <person name="Berges H."/>
            <person name="Blanchet N."/>
            <person name="Boniface M.C."/>
            <person name="Brunel D."/>
            <person name="Catrice O."/>
            <person name="Chaidir N."/>
            <person name="Claudel C."/>
            <person name="Donnadieu C."/>
            <person name="Faraut T."/>
            <person name="Fievet G."/>
            <person name="Helmstetter N."/>
            <person name="King M."/>
            <person name="Knapp S.J."/>
            <person name="Lai Z."/>
            <person name="Le Paslier M.C."/>
            <person name="Lippi Y."/>
            <person name="Lorenzon L."/>
            <person name="Mandel J.R."/>
            <person name="Marage G."/>
            <person name="Marchand G."/>
            <person name="Marquand E."/>
            <person name="Bret-Mestries E."/>
            <person name="Morien E."/>
            <person name="Nambeesan S."/>
            <person name="Nguyen T."/>
            <person name="Pegot-Espagnet P."/>
            <person name="Pouilly N."/>
            <person name="Raftis F."/>
            <person name="Sallet E."/>
            <person name="Schiex T."/>
            <person name="Thomas J."/>
            <person name="Vandecasteele C."/>
            <person name="Vares D."/>
            <person name="Vear F."/>
            <person name="Vautrin S."/>
            <person name="Crespi M."/>
            <person name="Mangin B."/>
            <person name="Burke J.M."/>
            <person name="Salse J."/>
            <person name="Munos S."/>
            <person name="Vincourt P."/>
            <person name="Rieseberg L.H."/>
            <person name="Langlade N.B."/>
        </authorList>
    </citation>
    <scope>NUCLEOTIDE SEQUENCE [LARGE SCALE GENOMIC DNA]</scope>
    <source>
        <strain evidence="2">cv. SF193</strain>
    </source>
</reference>
<protein>
    <submittedName>
        <fullName evidence="1">Uncharacterized protein</fullName>
    </submittedName>
</protein>